<keyword evidence="4" id="KW-1185">Reference proteome</keyword>
<protein>
    <submittedName>
        <fullName evidence="3">Putative N-acetylmannosaminyltransferase</fullName>
        <ecNumber evidence="3">2.4.1.187</ecNumber>
    </submittedName>
</protein>
<dbReference type="PANTHER" id="PTHR34136:SF1">
    <property type="entry name" value="UDP-N-ACETYL-D-MANNOSAMINURONIC ACID TRANSFERASE"/>
    <property type="match status" value="1"/>
</dbReference>
<keyword evidence="1 3" id="KW-0328">Glycosyltransferase</keyword>
<comment type="caution">
    <text evidence="3">The sequence shown here is derived from an EMBL/GenBank/DDBJ whole genome shotgun (WGS) entry which is preliminary data.</text>
</comment>
<dbReference type="NCBIfam" id="TIGR00696">
    <property type="entry name" value="wecG_tagA_cpsF"/>
    <property type="match status" value="1"/>
</dbReference>
<organism evidence="3 4">
    <name type="scientific">Botrimarina colliarenosi</name>
    <dbReference type="NCBI Taxonomy" id="2528001"/>
    <lineage>
        <taxon>Bacteria</taxon>
        <taxon>Pseudomonadati</taxon>
        <taxon>Planctomycetota</taxon>
        <taxon>Planctomycetia</taxon>
        <taxon>Pirellulales</taxon>
        <taxon>Lacipirellulaceae</taxon>
        <taxon>Botrimarina</taxon>
    </lineage>
</organism>
<dbReference type="Proteomes" id="UP000317421">
    <property type="component" value="Unassembled WGS sequence"/>
</dbReference>
<dbReference type="CDD" id="cd06533">
    <property type="entry name" value="Glyco_transf_WecG_TagA"/>
    <property type="match status" value="1"/>
</dbReference>
<dbReference type="EC" id="2.4.1.187" evidence="3"/>
<dbReference type="AlphaFoldDB" id="A0A5C6A2I2"/>
<reference evidence="3 4" key="1">
    <citation type="submission" date="2019-02" db="EMBL/GenBank/DDBJ databases">
        <title>Deep-cultivation of Planctomycetes and their phenomic and genomic characterization uncovers novel biology.</title>
        <authorList>
            <person name="Wiegand S."/>
            <person name="Jogler M."/>
            <person name="Boedeker C."/>
            <person name="Pinto D."/>
            <person name="Vollmers J."/>
            <person name="Rivas-Marin E."/>
            <person name="Kohn T."/>
            <person name="Peeters S.H."/>
            <person name="Heuer A."/>
            <person name="Rast P."/>
            <person name="Oberbeckmann S."/>
            <person name="Bunk B."/>
            <person name="Jeske O."/>
            <person name="Meyerdierks A."/>
            <person name="Storesund J.E."/>
            <person name="Kallscheuer N."/>
            <person name="Luecker S."/>
            <person name="Lage O.M."/>
            <person name="Pohl T."/>
            <person name="Merkel B.J."/>
            <person name="Hornburger P."/>
            <person name="Mueller R.-W."/>
            <person name="Bruemmer F."/>
            <person name="Labrenz M."/>
            <person name="Spormann A.M."/>
            <person name="Op Den Camp H."/>
            <person name="Overmann J."/>
            <person name="Amann R."/>
            <person name="Jetten M.S.M."/>
            <person name="Mascher T."/>
            <person name="Medema M.H."/>
            <person name="Devos D.P."/>
            <person name="Kaster A.-K."/>
            <person name="Ovreas L."/>
            <person name="Rohde M."/>
            <person name="Galperin M.Y."/>
            <person name="Jogler C."/>
        </authorList>
    </citation>
    <scope>NUCLEOTIDE SEQUENCE [LARGE SCALE GENOMIC DNA]</scope>
    <source>
        <strain evidence="3 4">Pla108</strain>
    </source>
</reference>
<dbReference type="Pfam" id="PF03808">
    <property type="entry name" value="Glyco_tran_WecG"/>
    <property type="match status" value="1"/>
</dbReference>
<evidence type="ECO:0000313" key="3">
    <source>
        <dbReference type="EMBL" id="TWT94082.1"/>
    </source>
</evidence>
<evidence type="ECO:0000256" key="2">
    <source>
        <dbReference type="ARBA" id="ARBA00022679"/>
    </source>
</evidence>
<dbReference type="InterPro" id="IPR004629">
    <property type="entry name" value="WecG_TagA_CpsF"/>
</dbReference>
<evidence type="ECO:0000256" key="1">
    <source>
        <dbReference type="ARBA" id="ARBA00022676"/>
    </source>
</evidence>
<dbReference type="RefSeq" id="WP_146446483.1">
    <property type="nucleotide sequence ID" value="NZ_SJPR01000007.1"/>
</dbReference>
<dbReference type="OrthoDB" id="9771846at2"/>
<name>A0A5C6A2I2_9BACT</name>
<accession>A0A5C6A2I2</accession>
<keyword evidence="2 3" id="KW-0808">Transferase</keyword>
<proteinExistence type="predicted"/>
<sequence>MSDASPTDQVQLFGMTIDRLNLQQATDRVLGWALDDAATGPCRYVVTPNVDHAVMFQHDGRLRNAYRNAAMVVADGAPLVAVSRLLGKRLPERVAGSDLAPGLIAAASAASLSGERRMRVFLLGAGPGVADRAAFRIGQQWPGVDTVGTYCPPLGFEKDDAENERILQRIADAAPDVVLIGLGAPKQELWVARFHDRIPARVALCVGATIDFLAGEKKRSPAWMQRNGLEWLHRLASEPRRLAARYARDAWVFPQLVWGEFRRSAG</sequence>
<dbReference type="GO" id="GO:0047244">
    <property type="term" value="F:N-acetylglucosaminyldiphosphoundecaprenol N-acetyl-beta-D-mannosaminyltransferase activity"/>
    <property type="evidence" value="ECO:0007669"/>
    <property type="project" value="UniProtKB-EC"/>
</dbReference>
<dbReference type="EMBL" id="SJPR01000007">
    <property type="protein sequence ID" value="TWT94082.1"/>
    <property type="molecule type" value="Genomic_DNA"/>
</dbReference>
<evidence type="ECO:0000313" key="4">
    <source>
        <dbReference type="Proteomes" id="UP000317421"/>
    </source>
</evidence>
<dbReference type="PANTHER" id="PTHR34136">
    <property type="match status" value="1"/>
</dbReference>
<gene>
    <name evidence="3" type="primary">tagA_3</name>
    <name evidence="3" type="ORF">Pla108_37940</name>
</gene>